<name>A0ABT1ZZI8_9BURK</name>
<keyword evidence="1" id="KW-1133">Transmembrane helix</keyword>
<feature type="transmembrane region" description="Helical" evidence="1">
    <location>
        <begin position="77"/>
        <end position="95"/>
    </location>
</feature>
<dbReference type="RefSeq" id="WP_258819883.1">
    <property type="nucleotide sequence ID" value="NZ_JANUGW010000033.1"/>
</dbReference>
<keyword evidence="1" id="KW-0472">Membrane</keyword>
<dbReference type="Gene3D" id="1.25.40.10">
    <property type="entry name" value="Tetratricopeptide repeat domain"/>
    <property type="match status" value="1"/>
</dbReference>
<keyword evidence="3" id="KW-1185">Reference proteome</keyword>
<evidence type="ECO:0008006" key="4">
    <source>
        <dbReference type="Google" id="ProtNLM"/>
    </source>
</evidence>
<organism evidence="2 3">
    <name type="scientific">Massilia pinisoli</name>
    <dbReference type="NCBI Taxonomy" id="1772194"/>
    <lineage>
        <taxon>Bacteria</taxon>
        <taxon>Pseudomonadati</taxon>
        <taxon>Pseudomonadota</taxon>
        <taxon>Betaproteobacteria</taxon>
        <taxon>Burkholderiales</taxon>
        <taxon>Oxalobacteraceae</taxon>
        <taxon>Telluria group</taxon>
        <taxon>Massilia</taxon>
    </lineage>
</organism>
<dbReference type="InterPro" id="IPR011990">
    <property type="entry name" value="TPR-like_helical_dom_sf"/>
</dbReference>
<dbReference type="CDD" id="cd19757">
    <property type="entry name" value="Bbox1"/>
    <property type="match status" value="1"/>
</dbReference>
<protein>
    <recommendedName>
        <fullName evidence="4">B box-type domain-containing protein</fullName>
    </recommendedName>
</protein>
<comment type="caution">
    <text evidence="2">The sequence shown here is derived from an EMBL/GenBank/DDBJ whole genome shotgun (WGS) entry which is preliminary data.</text>
</comment>
<reference evidence="2 3" key="1">
    <citation type="submission" date="2022-08" db="EMBL/GenBank/DDBJ databases">
        <title>Reclassification of Massilia species as members of the genera Telluria, Duganella, Pseudoduganella, Mokoshia gen. nov. and Zemynaea gen. nov. using orthogonal and non-orthogonal genome-based approaches.</title>
        <authorList>
            <person name="Bowman J.P."/>
        </authorList>
    </citation>
    <scope>NUCLEOTIDE SEQUENCE [LARGE SCALE GENOMIC DNA]</scope>
    <source>
        <strain evidence="2 3">JCM 31316</strain>
    </source>
</reference>
<feature type="transmembrane region" description="Helical" evidence="1">
    <location>
        <begin position="101"/>
        <end position="122"/>
    </location>
</feature>
<evidence type="ECO:0000313" key="2">
    <source>
        <dbReference type="EMBL" id="MCS0585357.1"/>
    </source>
</evidence>
<accession>A0ABT1ZZI8</accession>
<feature type="transmembrane region" description="Helical" evidence="1">
    <location>
        <begin position="168"/>
        <end position="188"/>
    </location>
</feature>
<sequence length="483" mass="53067">MAKDYCGYHVDKAAAWHCVSCGTLLCQDCFPASPDSARQLYCTLCSGNMHYLGVGHSLPPFWSQMPRFFAYPFRTNGWIFLALLAFLTIASGKLLRAHGVVAGVPIFIVVALGIRQGLRVIEFCSRGRSRPPSIRELFDGNPTVLKMLGLVLAYGAMVRVLGHVGWPGIAGMICLSGLLPASIMLLAIHGSLRDALDPIQVVQLAARTGWSYLGLILVLIVTAQGPQQVVALIPAATLGRLAESNPEVLMAMLVASTAYFNMVMGAMMGYLLFQHHQGLDIRPDDEHRVAPADNRALEMARAAILVRESRYQDALRQMAGMVADYPNDIAVLEYYHKLLCVSDADPDRVQLHTERYLGALLDAQRKSRMIGALEAACRVVPHYKPKSIPVRRALAEEYFLQRQFKPAVALIGMLHKEAPNSDDLPAAYYLLARIYSEGLRDDGKAIMILDFLLKHCPGHAMAGEIENYRKVILALGQTSQVAG</sequence>
<feature type="transmembrane region" description="Helical" evidence="1">
    <location>
        <begin position="248"/>
        <end position="273"/>
    </location>
</feature>
<proteinExistence type="predicted"/>
<evidence type="ECO:0000313" key="3">
    <source>
        <dbReference type="Proteomes" id="UP001204151"/>
    </source>
</evidence>
<evidence type="ECO:0000256" key="1">
    <source>
        <dbReference type="SAM" id="Phobius"/>
    </source>
</evidence>
<keyword evidence="1" id="KW-0812">Transmembrane</keyword>
<dbReference type="EMBL" id="JANUGW010000033">
    <property type="protein sequence ID" value="MCS0585357.1"/>
    <property type="molecule type" value="Genomic_DNA"/>
</dbReference>
<gene>
    <name evidence="2" type="ORF">NX784_27635</name>
</gene>
<dbReference type="Proteomes" id="UP001204151">
    <property type="component" value="Unassembled WGS sequence"/>
</dbReference>
<feature type="transmembrane region" description="Helical" evidence="1">
    <location>
        <begin position="209"/>
        <end position="236"/>
    </location>
</feature>